<proteinExistence type="predicted"/>
<protein>
    <submittedName>
        <fullName evidence="1">Uncharacterized protein</fullName>
    </submittedName>
</protein>
<geneLocation type="plasmid" evidence="1">
    <name>pHNBF16</name>
</geneLocation>
<organism evidence="1">
    <name type="scientific">Klebsiella pneumoniae</name>
    <dbReference type="NCBI Taxonomy" id="573"/>
    <lineage>
        <taxon>Bacteria</taxon>
        <taxon>Pseudomonadati</taxon>
        <taxon>Pseudomonadota</taxon>
        <taxon>Gammaproteobacteria</taxon>
        <taxon>Enterobacterales</taxon>
        <taxon>Enterobacteriaceae</taxon>
        <taxon>Klebsiella/Raoultella group</taxon>
        <taxon>Klebsiella</taxon>
        <taxon>Klebsiella pneumoniae complex</taxon>
    </lineage>
</organism>
<sequence length="45" mass="5211">MLPNQTDQPRHAATACASRVKVMGFLVLMNRYTECEKIDIFLREL</sequence>
<dbReference type="AlphaFoldDB" id="A0A3G4RJC9"/>
<reference evidence="1" key="1">
    <citation type="submission" date="2018-10" db="EMBL/GenBank/DDBJ databases">
        <title>Complete sequence of plasmid pHNBF16.</title>
        <authorList>
            <person name="Liu J.H."/>
            <person name="Huang X."/>
            <person name="Luo J."/>
        </authorList>
    </citation>
    <scope>NUCLEOTIDE SEQUENCE</scope>
    <source>
        <strain evidence="1">6BF16CTX</strain>
        <plasmid evidence="1">pHNBF16</plasmid>
    </source>
</reference>
<accession>A0A3G4RJC9</accession>
<name>A0A3G4RJC9_KLEPN</name>
<evidence type="ECO:0000313" key="1">
    <source>
        <dbReference type="EMBL" id="AYU65753.1"/>
    </source>
</evidence>
<dbReference type="EMBL" id="MK079571">
    <property type="protein sequence ID" value="AYU65753.1"/>
    <property type="molecule type" value="Genomic_DNA"/>
</dbReference>
<keyword evidence="1" id="KW-0614">Plasmid</keyword>